<dbReference type="AlphaFoldDB" id="A0A8H3FYS5"/>
<comment type="similarity">
    <text evidence="1">Belongs to the short-chain dehydrogenases/reductases (SDR) family.</text>
</comment>
<proteinExistence type="inferred from homology"/>
<organism evidence="3 4">
    <name type="scientific">Alectoria fallacina</name>
    <dbReference type="NCBI Taxonomy" id="1903189"/>
    <lineage>
        <taxon>Eukaryota</taxon>
        <taxon>Fungi</taxon>
        <taxon>Dikarya</taxon>
        <taxon>Ascomycota</taxon>
        <taxon>Pezizomycotina</taxon>
        <taxon>Lecanoromycetes</taxon>
        <taxon>OSLEUM clade</taxon>
        <taxon>Lecanoromycetidae</taxon>
        <taxon>Lecanorales</taxon>
        <taxon>Lecanorineae</taxon>
        <taxon>Parmeliaceae</taxon>
        <taxon>Alectoria</taxon>
    </lineage>
</organism>
<evidence type="ECO:0000313" key="4">
    <source>
        <dbReference type="Proteomes" id="UP000664203"/>
    </source>
</evidence>
<sequence length="356" mass="38202">MSAPTASHVGAVRDKLLSMLSIPFGRLLPTLVPPPVDLTGKVAIITGGNSGIGLEVGIGLAKQGATVYLASRNVSKTEEAVSEIVSKVPASKGRVKSLTLDTSSFASVRAFSKNWDSLDAKIDILFHNAGTGSGGQDFSPEGFPVLYATNFVGSFLLTYLLESHLSEDARVILTSSTAHYGGAFSSDFSLKSIKEDYEPGYHIPAALAKAGVVPPDGANYVQTKGMQVAFAKLLQEHFDRKAAEAGTPSRRIAHAFSPGFVATPIYGKLEETGFSVDPLFWMLRMTNTVLAVSARQGASTGVWLACTKDNAVAGKGMGGAYWDRMNRRLSNVDMMSKDNLERFWVRWEADAGVEWR</sequence>
<gene>
    <name evidence="3" type="ORF">ALECFALPRED_004518</name>
</gene>
<evidence type="ECO:0000313" key="3">
    <source>
        <dbReference type="EMBL" id="CAF9930103.1"/>
    </source>
</evidence>
<keyword evidence="4" id="KW-1185">Reference proteome</keyword>
<dbReference type="PRINTS" id="PR00081">
    <property type="entry name" value="GDHRDH"/>
</dbReference>
<dbReference type="PANTHER" id="PTHR24320:SF152">
    <property type="entry name" value="SHORT-CHAIN DEHYDROGENASE_REDUCTASE FAMILY PROTEIN"/>
    <property type="match status" value="1"/>
</dbReference>
<accession>A0A8H3FYS5</accession>
<dbReference type="OrthoDB" id="542013at2759"/>
<protein>
    <recommendedName>
        <fullName evidence="5">NAD(P)-binding protein</fullName>
    </recommendedName>
</protein>
<dbReference type="GO" id="GO:0016491">
    <property type="term" value="F:oxidoreductase activity"/>
    <property type="evidence" value="ECO:0007669"/>
    <property type="project" value="UniProtKB-KW"/>
</dbReference>
<evidence type="ECO:0000256" key="1">
    <source>
        <dbReference type="ARBA" id="ARBA00006484"/>
    </source>
</evidence>
<evidence type="ECO:0000256" key="2">
    <source>
        <dbReference type="ARBA" id="ARBA00023002"/>
    </source>
</evidence>
<reference evidence="3" key="1">
    <citation type="submission" date="2021-03" db="EMBL/GenBank/DDBJ databases">
        <authorList>
            <person name="Tagirdzhanova G."/>
        </authorList>
    </citation>
    <scope>NUCLEOTIDE SEQUENCE</scope>
</reference>
<dbReference type="Pfam" id="PF00106">
    <property type="entry name" value="adh_short"/>
    <property type="match status" value="1"/>
</dbReference>
<dbReference type="PANTHER" id="PTHR24320">
    <property type="entry name" value="RETINOL DEHYDROGENASE"/>
    <property type="match status" value="1"/>
</dbReference>
<dbReference type="Gene3D" id="3.40.50.720">
    <property type="entry name" value="NAD(P)-binding Rossmann-like Domain"/>
    <property type="match status" value="1"/>
</dbReference>
<name>A0A8H3FYS5_9LECA</name>
<dbReference type="InterPro" id="IPR002347">
    <property type="entry name" value="SDR_fam"/>
</dbReference>
<evidence type="ECO:0008006" key="5">
    <source>
        <dbReference type="Google" id="ProtNLM"/>
    </source>
</evidence>
<dbReference type="SUPFAM" id="SSF51735">
    <property type="entry name" value="NAD(P)-binding Rossmann-fold domains"/>
    <property type="match status" value="1"/>
</dbReference>
<comment type="caution">
    <text evidence="3">The sequence shown here is derived from an EMBL/GenBank/DDBJ whole genome shotgun (WGS) entry which is preliminary data.</text>
</comment>
<keyword evidence="2" id="KW-0560">Oxidoreductase</keyword>
<dbReference type="EMBL" id="CAJPDR010000279">
    <property type="protein sequence ID" value="CAF9930103.1"/>
    <property type="molecule type" value="Genomic_DNA"/>
</dbReference>
<dbReference type="Proteomes" id="UP000664203">
    <property type="component" value="Unassembled WGS sequence"/>
</dbReference>
<dbReference type="InterPro" id="IPR036291">
    <property type="entry name" value="NAD(P)-bd_dom_sf"/>
</dbReference>